<evidence type="ECO:0000256" key="3">
    <source>
        <dbReference type="ARBA" id="ARBA00022723"/>
    </source>
</evidence>
<name>A0A1X6ZY83_9RHOB</name>
<dbReference type="Proteomes" id="UP000193207">
    <property type="component" value="Unassembled WGS sequence"/>
</dbReference>
<dbReference type="GO" id="GO:0043720">
    <property type="term" value="F:3-keto-5-aminohexanoate cleavage activity"/>
    <property type="evidence" value="ECO:0007669"/>
    <property type="project" value="InterPro"/>
</dbReference>
<dbReference type="Pfam" id="PF05853">
    <property type="entry name" value="BKACE"/>
    <property type="match status" value="1"/>
</dbReference>
<dbReference type="EC" id="2.-.-.-" evidence="5"/>
<comment type="cofactor">
    <cofactor evidence="1">
        <name>Zn(2+)</name>
        <dbReference type="ChEBI" id="CHEBI:29105"/>
    </cofactor>
</comment>
<evidence type="ECO:0000256" key="1">
    <source>
        <dbReference type="ARBA" id="ARBA00001947"/>
    </source>
</evidence>
<dbReference type="Gene3D" id="3.20.20.70">
    <property type="entry name" value="Aldolase class I"/>
    <property type="match status" value="1"/>
</dbReference>
<gene>
    <name evidence="5" type="primary">kce_4</name>
    <name evidence="5" type="ORF">ROH8110_03620</name>
</gene>
<dbReference type="RefSeq" id="WP_085819167.1">
    <property type="nucleotide sequence ID" value="NZ_FWFU01000005.1"/>
</dbReference>
<dbReference type="InterPro" id="IPR008567">
    <property type="entry name" value="BKACE"/>
</dbReference>
<keyword evidence="4" id="KW-0862">Zinc</keyword>
<keyword evidence="3" id="KW-0479">Metal-binding</keyword>
<proteinExistence type="predicted"/>
<keyword evidence="2 5" id="KW-0808">Transferase</keyword>
<keyword evidence="6" id="KW-1185">Reference proteome</keyword>
<evidence type="ECO:0000313" key="6">
    <source>
        <dbReference type="Proteomes" id="UP000193207"/>
    </source>
</evidence>
<accession>A0A1X6ZY83</accession>
<dbReference type="PANTHER" id="PTHR37418:SF2">
    <property type="entry name" value="3-KETO-5-AMINOHEXANOATE CLEAVAGE ENZYME"/>
    <property type="match status" value="1"/>
</dbReference>
<evidence type="ECO:0000256" key="2">
    <source>
        <dbReference type="ARBA" id="ARBA00022679"/>
    </source>
</evidence>
<dbReference type="EMBL" id="FWFU01000005">
    <property type="protein sequence ID" value="SLN64434.1"/>
    <property type="molecule type" value="Genomic_DNA"/>
</dbReference>
<organism evidence="5 6">
    <name type="scientific">Roseovarius halotolerans</name>
    <dbReference type="NCBI Taxonomy" id="505353"/>
    <lineage>
        <taxon>Bacteria</taxon>
        <taxon>Pseudomonadati</taxon>
        <taxon>Pseudomonadota</taxon>
        <taxon>Alphaproteobacteria</taxon>
        <taxon>Rhodobacterales</taxon>
        <taxon>Roseobacteraceae</taxon>
        <taxon>Roseovarius</taxon>
    </lineage>
</organism>
<sequence length="304" mass="33568">MKPRLQSTDKVVLTVAPTGGLHGKEANAALPEQPEDIIDAFAECYEAGATIAHIHVRDKEGRTSCDPVIYGEVIAGIKERCPDMITQVGNGIGIRREGDGRWTGFTQAERMALLDLDPAPDMLTVNAGTFHFQHKDAEFLFDNSKAWNREFITGCRERGIINELEVYDVSHILNMMQLRDEGILTDPMHFSFVLGINGGVAAEPKYLLTMLEAIPENSNWQIVSVGRSQLPLTTMAVAMGGNMRTGFEDTVFYARGELAESNRQLVERAGRIINELGREVADIDYARAMLHHKPNDPMGRAASA</sequence>
<evidence type="ECO:0000313" key="5">
    <source>
        <dbReference type="EMBL" id="SLN64434.1"/>
    </source>
</evidence>
<dbReference type="InterPro" id="IPR013785">
    <property type="entry name" value="Aldolase_TIM"/>
</dbReference>
<protein>
    <submittedName>
        <fullName evidence="5">3-keto-5-aminohexanoate cleavage enzyme</fullName>
        <ecNumber evidence="5">2.-.-.-</ecNumber>
    </submittedName>
</protein>
<reference evidence="5 6" key="1">
    <citation type="submission" date="2017-03" db="EMBL/GenBank/DDBJ databases">
        <authorList>
            <person name="Afonso C.L."/>
            <person name="Miller P.J."/>
            <person name="Scott M.A."/>
            <person name="Spackman E."/>
            <person name="Goraichik I."/>
            <person name="Dimitrov K.M."/>
            <person name="Suarez D.L."/>
            <person name="Swayne D.E."/>
        </authorList>
    </citation>
    <scope>NUCLEOTIDE SEQUENCE [LARGE SCALE GENOMIC DNA]</scope>
    <source>
        <strain evidence="5 6">CECT 8110</strain>
    </source>
</reference>
<dbReference type="OrthoDB" id="9805277at2"/>
<dbReference type="PANTHER" id="PTHR37418">
    <property type="entry name" value="3-KETO-5-AMINOHEXANOATE CLEAVAGE ENZYME-RELATED"/>
    <property type="match status" value="1"/>
</dbReference>
<evidence type="ECO:0000256" key="4">
    <source>
        <dbReference type="ARBA" id="ARBA00022833"/>
    </source>
</evidence>
<dbReference type="GO" id="GO:0046872">
    <property type="term" value="F:metal ion binding"/>
    <property type="evidence" value="ECO:0007669"/>
    <property type="project" value="UniProtKB-KW"/>
</dbReference>
<dbReference type="AlphaFoldDB" id="A0A1X6ZY83"/>